<comment type="caution">
    <text evidence="2">The sequence shown here is derived from an EMBL/GenBank/DDBJ whole genome shotgun (WGS) entry which is preliminary data.</text>
</comment>
<feature type="compositionally biased region" description="Low complexity" evidence="1">
    <location>
        <begin position="37"/>
        <end position="58"/>
    </location>
</feature>
<accession>A0A409WTB2</accession>
<feature type="compositionally biased region" description="Polar residues" evidence="1">
    <location>
        <begin position="59"/>
        <end position="69"/>
    </location>
</feature>
<evidence type="ECO:0000313" key="3">
    <source>
        <dbReference type="Proteomes" id="UP000284706"/>
    </source>
</evidence>
<feature type="region of interest" description="Disordered" evidence="1">
    <location>
        <begin position="23"/>
        <end position="114"/>
    </location>
</feature>
<protein>
    <submittedName>
        <fullName evidence="2">Uncharacterized protein</fullName>
    </submittedName>
</protein>
<gene>
    <name evidence="2" type="ORF">CVT26_007427</name>
</gene>
<name>A0A409WTB2_9AGAR</name>
<dbReference type="InParanoid" id="A0A409WTB2"/>
<dbReference type="AlphaFoldDB" id="A0A409WTB2"/>
<proteinExistence type="predicted"/>
<dbReference type="EMBL" id="NHYE01004829">
    <property type="protein sequence ID" value="PPQ81763.1"/>
    <property type="molecule type" value="Genomic_DNA"/>
</dbReference>
<dbReference type="Proteomes" id="UP000284706">
    <property type="component" value="Unassembled WGS sequence"/>
</dbReference>
<keyword evidence="3" id="KW-1185">Reference proteome</keyword>
<evidence type="ECO:0000313" key="2">
    <source>
        <dbReference type="EMBL" id="PPQ81763.1"/>
    </source>
</evidence>
<evidence type="ECO:0000256" key="1">
    <source>
        <dbReference type="SAM" id="MobiDB-lite"/>
    </source>
</evidence>
<reference evidence="2 3" key="1">
    <citation type="journal article" date="2018" name="Evol. Lett.">
        <title>Horizontal gene cluster transfer increased hallucinogenic mushroom diversity.</title>
        <authorList>
            <person name="Reynolds H.T."/>
            <person name="Vijayakumar V."/>
            <person name="Gluck-Thaler E."/>
            <person name="Korotkin H.B."/>
            <person name="Matheny P.B."/>
            <person name="Slot J.C."/>
        </authorList>
    </citation>
    <scope>NUCLEOTIDE SEQUENCE [LARGE SCALE GENOMIC DNA]</scope>
    <source>
        <strain evidence="2 3">SRW20</strain>
    </source>
</reference>
<organism evidence="2 3">
    <name type="scientific">Gymnopilus dilepis</name>
    <dbReference type="NCBI Taxonomy" id="231916"/>
    <lineage>
        <taxon>Eukaryota</taxon>
        <taxon>Fungi</taxon>
        <taxon>Dikarya</taxon>
        <taxon>Basidiomycota</taxon>
        <taxon>Agaricomycotina</taxon>
        <taxon>Agaricomycetes</taxon>
        <taxon>Agaricomycetidae</taxon>
        <taxon>Agaricales</taxon>
        <taxon>Agaricineae</taxon>
        <taxon>Hymenogastraceae</taxon>
        <taxon>Gymnopilus</taxon>
    </lineage>
</organism>
<sequence>MGHRAATEAFGVCTEDVRLAISSREEREVSEKGVGGPLAAAPEAPGRSPSIPARPAPSKTESNATSTSLARAKDRPSTLGARRHPRRDAPSLAKVRVPPAGGYGPHDALEGSGRGWCGHGKGCRLRAPRCRSRGTRTVHNRPSTSSICQQLIQARQQRASTGRSRGREVRLDYELRGHSRAQGSSQGGAACSGGGVRGQCAPPLTFPGRVEDARRPQDVGGLSESTWVLKGGVCLEWAKARSCAVDGARRRCFGANGGRVRAAEACGSVSNICFGRRRIESRESTSMPRTSPVRPPPRRPEAAISKLQLGQRLHHVKWKVLVGEERYCRGVGCSGESGWLVTTARGYRWDVKDLGAAPVGSRRGVLHRRAGGDTVLFAVDRRIEGPPGRGRQAVVVDVAHQLEYEQINAVERRGGENVRRGGGEERK</sequence>